<evidence type="ECO:0000313" key="4">
    <source>
        <dbReference type="Proteomes" id="UP000552864"/>
    </source>
</evidence>
<protein>
    <recommendedName>
        <fullName evidence="2">TonB C-terminal domain-containing protein</fullName>
    </recommendedName>
</protein>
<dbReference type="PANTHER" id="PTHR34978">
    <property type="entry name" value="POSSIBLE SENSOR-TRANSDUCER PROTEIN BLAR"/>
    <property type="match status" value="1"/>
</dbReference>
<evidence type="ECO:0000259" key="2">
    <source>
        <dbReference type="PROSITE" id="PS52015"/>
    </source>
</evidence>
<proteinExistence type="predicted"/>
<dbReference type="InterPro" id="IPR008756">
    <property type="entry name" value="Peptidase_M56"/>
</dbReference>
<dbReference type="CDD" id="cd07341">
    <property type="entry name" value="M56_BlaR1_MecR1_like"/>
    <property type="match status" value="1"/>
</dbReference>
<keyword evidence="4" id="KW-1185">Reference proteome</keyword>
<feature type="transmembrane region" description="Helical" evidence="1">
    <location>
        <begin position="104"/>
        <end position="125"/>
    </location>
</feature>
<reference evidence="3 4" key="1">
    <citation type="submission" date="2020-04" db="EMBL/GenBank/DDBJ databases">
        <authorList>
            <person name="Yin C."/>
        </authorList>
    </citation>
    <scope>NUCLEOTIDE SEQUENCE [LARGE SCALE GENOMIC DNA]</scope>
    <source>
        <strain evidence="3 4">Ak56</strain>
    </source>
</reference>
<dbReference type="Pfam" id="PF05569">
    <property type="entry name" value="Peptidase_M56"/>
    <property type="match status" value="1"/>
</dbReference>
<comment type="caution">
    <text evidence="3">The sequence shown here is derived from an EMBL/GenBank/DDBJ whole genome shotgun (WGS) entry which is preliminary data.</text>
</comment>
<dbReference type="Proteomes" id="UP000552864">
    <property type="component" value="Unassembled WGS sequence"/>
</dbReference>
<dbReference type="InterPro" id="IPR037682">
    <property type="entry name" value="TonB_C"/>
</dbReference>
<accession>A0A847SNC1</accession>
<organism evidence="3 4">
    <name type="scientific">Chitinophaga eiseniae</name>
    <dbReference type="NCBI Taxonomy" id="634771"/>
    <lineage>
        <taxon>Bacteria</taxon>
        <taxon>Pseudomonadati</taxon>
        <taxon>Bacteroidota</taxon>
        <taxon>Chitinophagia</taxon>
        <taxon>Chitinophagales</taxon>
        <taxon>Chitinophagaceae</taxon>
        <taxon>Chitinophaga</taxon>
    </lineage>
</organism>
<feature type="transmembrane region" description="Helical" evidence="1">
    <location>
        <begin position="278"/>
        <end position="297"/>
    </location>
</feature>
<keyword evidence="1" id="KW-0472">Membrane</keyword>
<name>A0A847SNC1_9BACT</name>
<gene>
    <name evidence="3" type="ORF">HGH91_09725</name>
</gene>
<dbReference type="SUPFAM" id="SSF74653">
    <property type="entry name" value="TolA/TonB C-terminal domain"/>
    <property type="match status" value="1"/>
</dbReference>
<dbReference type="Pfam" id="PF03544">
    <property type="entry name" value="TonB_C"/>
    <property type="match status" value="1"/>
</dbReference>
<evidence type="ECO:0000256" key="1">
    <source>
        <dbReference type="SAM" id="Phobius"/>
    </source>
</evidence>
<dbReference type="AlphaFoldDB" id="A0A847SNC1"/>
<dbReference type="EMBL" id="JABAHZ010000002">
    <property type="protein sequence ID" value="NLR78906.1"/>
    <property type="molecule type" value="Genomic_DNA"/>
</dbReference>
<evidence type="ECO:0000313" key="3">
    <source>
        <dbReference type="EMBL" id="NLR78906.1"/>
    </source>
</evidence>
<dbReference type="RefSeq" id="WP_168738264.1">
    <property type="nucleotide sequence ID" value="NZ_JABAHZ010000002.1"/>
</dbReference>
<dbReference type="GO" id="GO:0055085">
    <property type="term" value="P:transmembrane transport"/>
    <property type="evidence" value="ECO:0007669"/>
    <property type="project" value="InterPro"/>
</dbReference>
<sequence length="547" mass="61414">MPTLFLYILQASGAMALFYLLYISCFRKETFYRYNRILLLSAFIFSALLPLLPVPAMHWSKIVAPEGGNTQVYFADHLHNSPAHTNVVAVTHWWDPLLAHSTTILLAIYAAVALSLAIIHGLQLLKINRLAKSGYVYSRNRIRYIHIEKLAAPFSFLNTIFIDHNAYEYTEFMHILQHEEAHVKQYHSVDMLFSAFYCCLFWINPFAWRCKKALQLNLEFLADDAVVTSSLAPVDYQYSLLRLGTPRTPVAIVSHFSKSFIKNRILMMNKTQSPRLRTWRYLLLLPVLALTAGLLSATTNDAIRQSGADKYLTTENGVVHGMITRLTTDQDLADMKAALAAKDIHLSLHALKRSASGEIIYIKFDVKDKRSGLADETLDGPLISPLYFYLGPDESGIGPMPFKHTPKSLLARALKESNGQARGITTDSTYLSRFPGGEEAYKRTFAKNLRYPRYCQENDIVGEVMAQYTILANGTIENAEVLIAPDKTMGEEVKRVIKALPSFKPDAEGKIVTVTLTADFMLEQDGKFHKGPGSESADITVVAYGKK</sequence>
<feature type="domain" description="TonB C-terminal" evidence="2">
    <location>
        <begin position="436"/>
        <end position="529"/>
    </location>
</feature>
<feature type="transmembrane region" description="Helical" evidence="1">
    <location>
        <begin position="37"/>
        <end position="56"/>
    </location>
</feature>
<feature type="transmembrane region" description="Helical" evidence="1">
    <location>
        <begin position="6"/>
        <end position="25"/>
    </location>
</feature>
<dbReference type="Gene3D" id="3.30.1150.10">
    <property type="match status" value="1"/>
</dbReference>
<dbReference type="PROSITE" id="PS52015">
    <property type="entry name" value="TONB_CTD"/>
    <property type="match status" value="1"/>
</dbReference>
<dbReference type="PANTHER" id="PTHR34978:SF3">
    <property type="entry name" value="SLR0241 PROTEIN"/>
    <property type="match status" value="1"/>
</dbReference>
<keyword evidence="1" id="KW-1133">Transmembrane helix</keyword>
<keyword evidence="1" id="KW-0812">Transmembrane</keyword>
<dbReference type="InterPro" id="IPR052173">
    <property type="entry name" value="Beta-lactam_resp_regulator"/>
</dbReference>